<evidence type="ECO:0000313" key="3">
    <source>
        <dbReference type="Proteomes" id="UP000236197"/>
    </source>
</evidence>
<keyword evidence="3" id="KW-1185">Reference proteome</keyword>
<keyword evidence="1" id="KW-0143">Chaperone</keyword>
<dbReference type="InterPro" id="IPR050289">
    <property type="entry name" value="TorD/DmsD_chaperones"/>
</dbReference>
<protein>
    <submittedName>
        <fullName evidence="2">Tat proofreading chaperone DmsD</fullName>
    </submittedName>
</protein>
<dbReference type="PIRSF" id="PIRSF004690">
    <property type="entry name" value="DmsD"/>
    <property type="match status" value="1"/>
</dbReference>
<dbReference type="SUPFAM" id="SSF89155">
    <property type="entry name" value="TorD-like"/>
    <property type="match status" value="1"/>
</dbReference>
<dbReference type="AlphaFoldDB" id="A0A2K2U9B1"/>
<proteinExistence type="predicted"/>
<comment type="caution">
    <text evidence="2">The sequence shown here is derived from an EMBL/GenBank/DDBJ whole genome shotgun (WGS) entry which is preliminary data.</text>
</comment>
<accession>A0A2K2U9B1</accession>
<dbReference type="Proteomes" id="UP000236197">
    <property type="component" value="Unassembled WGS sequence"/>
</dbReference>
<dbReference type="PANTHER" id="PTHR34227:SF13">
    <property type="entry name" value="TAT PROOFREADING CHAPERONE DMSD-RELATED"/>
    <property type="match status" value="1"/>
</dbReference>
<dbReference type="OrthoDB" id="3174863at2"/>
<dbReference type="RefSeq" id="WP_103265752.1">
    <property type="nucleotide sequence ID" value="NZ_CABMLE010000017.1"/>
</dbReference>
<sequence>MNDNDTMMEAVAFVGETLAPFFLQDPRTGDAGPSFQVLSALDAPIAAAEWPFVDEVVARDTLCLMVEGLSAGVDDDALVWEYRRLFVGPAAKPAPPWGSVYTDRECVVFGASTLALRQWMRDQGIERTTDDRTPEDHIGLMLALMAWIARNRPEVLDEYLREHLLTWSSHFLDALAAASEHPFYEGLARLTKASLEGIRDELGIDVVYSRFFR</sequence>
<dbReference type="Pfam" id="PF02613">
    <property type="entry name" value="Nitrate_red_del"/>
    <property type="match status" value="1"/>
</dbReference>
<dbReference type="NCBIfam" id="NF008632">
    <property type="entry name" value="PRK11621.1"/>
    <property type="match status" value="1"/>
</dbReference>
<evidence type="ECO:0000256" key="1">
    <source>
        <dbReference type="ARBA" id="ARBA00023186"/>
    </source>
</evidence>
<organism evidence="2 3">
    <name type="scientific">Enteroscipio rubneri</name>
    <dbReference type="NCBI Taxonomy" id="2070686"/>
    <lineage>
        <taxon>Bacteria</taxon>
        <taxon>Bacillati</taxon>
        <taxon>Actinomycetota</taxon>
        <taxon>Coriobacteriia</taxon>
        <taxon>Eggerthellales</taxon>
        <taxon>Eggerthellaceae</taxon>
        <taxon>Enteroscipio</taxon>
    </lineage>
</organism>
<name>A0A2K2U9B1_9ACTN</name>
<dbReference type="InterPro" id="IPR036411">
    <property type="entry name" value="TorD-like_sf"/>
</dbReference>
<gene>
    <name evidence="2" type="ORF">C2L71_10720</name>
</gene>
<dbReference type="PANTHER" id="PTHR34227">
    <property type="entry name" value="CHAPERONE PROTEIN YCDY"/>
    <property type="match status" value="1"/>
</dbReference>
<dbReference type="Gene3D" id="1.10.3480.10">
    <property type="entry name" value="TorD-like"/>
    <property type="match status" value="1"/>
</dbReference>
<dbReference type="InterPro" id="IPR020945">
    <property type="entry name" value="DMSO/NO3_reduct_chaperone"/>
</dbReference>
<dbReference type="EMBL" id="PPEK01000017">
    <property type="protein sequence ID" value="PNV66915.1"/>
    <property type="molecule type" value="Genomic_DNA"/>
</dbReference>
<reference evidence="3" key="1">
    <citation type="submission" date="2018-01" db="EMBL/GenBank/DDBJ databases">
        <title>Rubneribacter badeniensis gen. nov., sp. nov., and Colonibacter rubneri, gen. nov., sp. nov., WGS of new members of the Eggerthellaceae.</title>
        <authorList>
            <person name="Danylec N."/>
            <person name="Stoll D.A."/>
            <person name="Doetsch A."/>
            <person name="Kulling S.E."/>
            <person name="Huch M."/>
        </authorList>
    </citation>
    <scope>NUCLEOTIDE SEQUENCE [LARGE SCALE GENOMIC DNA]</scope>
    <source>
        <strain evidence="3">ResAG-96</strain>
    </source>
</reference>
<evidence type="ECO:0000313" key="2">
    <source>
        <dbReference type="EMBL" id="PNV66915.1"/>
    </source>
</evidence>
<dbReference type="InterPro" id="IPR026269">
    <property type="entry name" value="DmsD-type"/>
</dbReference>